<name>A0A1M5L6R1_9ALTE</name>
<dbReference type="InterPro" id="IPR031982">
    <property type="entry name" value="PilE-like"/>
</dbReference>
<dbReference type="Gene3D" id="3.30.700.10">
    <property type="entry name" value="Glycoprotein, Type 4 Pilin"/>
    <property type="match status" value="1"/>
</dbReference>
<dbReference type="NCBIfam" id="TIGR02532">
    <property type="entry name" value="IV_pilin_GFxxxE"/>
    <property type="match status" value="1"/>
</dbReference>
<keyword evidence="2" id="KW-1133">Transmembrane helix</keyword>
<dbReference type="PROSITE" id="PS00409">
    <property type="entry name" value="PROKAR_NTER_METHYL"/>
    <property type="match status" value="1"/>
</dbReference>
<dbReference type="AlphaFoldDB" id="A0A1M5L6R1"/>
<keyword evidence="4" id="KW-1185">Reference proteome</keyword>
<dbReference type="STRING" id="634436.SAMN05216361_2547"/>
<dbReference type="Proteomes" id="UP000184520">
    <property type="component" value="Unassembled WGS sequence"/>
</dbReference>
<dbReference type="OrthoDB" id="5572189at2"/>
<evidence type="ECO:0000313" key="3">
    <source>
        <dbReference type="EMBL" id="SHG60718.1"/>
    </source>
</evidence>
<protein>
    <submittedName>
        <fullName evidence="3">Type IV pilus assembly protein PilA/type IV pilus assembly protein PilE</fullName>
    </submittedName>
</protein>
<evidence type="ECO:0000256" key="1">
    <source>
        <dbReference type="ARBA" id="ARBA00022481"/>
    </source>
</evidence>
<dbReference type="InterPro" id="IPR000983">
    <property type="entry name" value="Bac_GSPG_pilin"/>
</dbReference>
<keyword evidence="2" id="KW-0812">Transmembrane</keyword>
<feature type="transmembrane region" description="Helical" evidence="2">
    <location>
        <begin position="12"/>
        <end position="32"/>
    </location>
</feature>
<accession>A0A1M5L6R1</accession>
<gene>
    <name evidence="3" type="ORF">SAMN05216361_2547</name>
</gene>
<sequence>MTHKTQTGFTLLELMIGLLIIGILSAVAMPVYQEQIRKVRRDAVKMQLLSLHINQQAYRLQNPSFATGQKLGLPSSDFYQFSVANVSSQTFVLTAKAVGTQKQDKGCASLTIDQSMTRQPSGCW</sequence>
<dbReference type="InterPro" id="IPR012902">
    <property type="entry name" value="N_methyl_site"/>
</dbReference>
<dbReference type="PRINTS" id="PR00813">
    <property type="entry name" value="BCTERIALGSPG"/>
</dbReference>
<reference evidence="4" key="1">
    <citation type="submission" date="2016-11" db="EMBL/GenBank/DDBJ databases">
        <authorList>
            <person name="Varghese N."/>
            <person name="Submissions S."/>
        </authorList>
    </citation>
    <scope>NUCLEOTIDE SEQUENCE [LARGE SCALE GENOMIC DNA]</scope>
    <source>
        <strain evidence="4">CGMCC 1.8995</strain>
    </source>
</reference>
<dbReference type="RefSeq" id="WP_073323009.1">
    <property type="nucleotide sequence ID" value="NZ_FQWD01000004.1"/>
</dbReference>
<evidence type="ECO:0000313" key="4">
    <source>
        <dbReference type="Proteomes" id="UP000184520"/>
    </source>
</evidence>
<keyword evidence="2" id="KW-0472">Membrane</keyword>
<dbReference type="GO" id="GO:0015628">
    <property type="term" value="P:protein secretion by the type II secretion system"/>
    <property type="evidence" value="ECO:0007669"/>
    <property type="project" value="InterPro"/>
</dbReference>
<dbReference type="SUPFAM" id="SSF54523">
    <property type="entry name" value="Pili subunits"/>
    <property type="match status" value="1"/>
</dbReference>
<dbReference type="GO" id="GO:0043683">
    <property type="term" value="P:type IV pilus assembly"/>
    <property type="evidence" value="ECO:0007669"/>
    <property type="project" value="InterPro"/>
</dbReference>
<dbReference type="EMBL" id="FQWD01000004">
    <property type="protein sequence ID" value="SHG60718.1"/>
    <property type="molecule type" value="Genomic_DNA"/>
</dbReference>
<dbReference type="GO" id="GO:0015627">
    <property type="term" value="C:type II protein secretion system complex"/>
    <property type="evidence" value="ECO:0007669"/>
    <property type="project" value="InterPro"/>
</dbReference>
<keyword evidence="1" id="KW-0488">Methylation</keyword>
<organism evidence="3 4">
    <name type="scientific">Marisediminitalea aggregata</name>
    <dbReference type="NCBI Taxonomy" id="634436"/>
    <lineage>
        <taxon>Bacteria</taxon>
        <taxon>Pseudomonadati</taxon>
        <taxon>Pseudomonadota</taxon>
        <taxon>Gammaproteobacteria</taxon>
        <taxon>Alteromonadales</taxon>
        <taxon>Alteromonadaceae</taxon>
        <taxon>Marisediminitalea</taxon>
    </lineage>
</organism>
<evidence type="ECO:0000256" key="2">
    <source>
        <dbReference type="SAM" id="Phobius"/>
    </source>
</evidence>
<dbReference type="Pfam" id="PF07963">
    <property type="entry name" value="N_methyl"/>
    <property type="match status" value="1"/>
</dbReference>
<dbReference type="Pfam" id="PF16732">
    <property type="entry name" value="ComP_DUS"/>
    <property type="match status" value="1"/>
</dbReference>
<dbReference type="InterPro" id="IPR045584">
    <property type="entry name" value="Pilin-like"/>
</dbReference>
<proteinExistence type="predicted"/>